<keyword evidence="5" id="KW-0539">Nucleus</keyword>
<dbReference type="GO" id="GO:0000981">
    <property type="term" value="F:DNA-binding transcription factor activity, RNA polymerase II-specific"/>
    <property type="evidence" value="ECO:0007669"/>
    <property type="project" value="TreeGrafter"/>
</dbReference>
<dbReference type="SMART" id="SM00355">
    <property type="entry name" value="ZnF_C2H2"/>
    <property type="match status" value="2"/>
</dbReference>
<protein>
    <submittedName>
        <fullName evidence="9">Protein krueppel</fullName>
    </submittedName>
</protein>
<dbReference type="GO" id="GO:0008270">
    <property type="term" value="F:zinc ion binding"/>
    <property type="evidence" value="ECO:0007669"/>
    <property type="project" value="UniProtKB-KW"/>
</dbReference>
<dbReference type="PANTHER" id="PTHR23235:SF142">
    <property type="entry name" value="ZINC FINGER PROTEIN 384"/>
    <property type="match status" value="1"/>
</dbReference>
<evidence type="ECO:0000256" key="4">
    <source>
        <dbReference type="ARBA" id="ARBA00022833"/>
    </source>
</evidence>
<feature type="domain" description="C2H2-type" evidence="8">
    <location>
        <begin position="169"/>
        <end position="191"/>
    </location>
</feature>
<feature type="domain" description="C2H2-type" evidence="8">
    <location>
        <begin position="139"/>
        <end position="166"/>
    </location>
</feature>
<evidence type="ECO:0000256" key="7">
    <source>
        <dbReference type="SAM" id="MobiDB-lite"/>
    </source>
</evidence>
<name>A0A146MAS6_LYGHE</name>
<dbReference type="SUPFAM" id="SSF57667">
    <property type="entry name" value="beta-beta-alpha zinc fingers"/>
    <property type="match status" value="1"/>
</dbReference>
<dbReference type="PANTHER" id="PTHR23235">
    <property type="entry name" value="KRUEPPEL-LIKE TRANSCRIPTION FACTOR"/>
    <property type="match status" value="1"/>
</dbReference>
<evidence type="ECO:0000313" key="9">
    <source>
        <dbReference type="EMBL" id="JAQ16844.1"/>
    </source>
</evidence>
<dbReference type="PROSITE" id="PS50157">
    <property type="entry name" value="ZINC_FINGER_C2H2_2"/>
    <property type="match status" value="2"/>
</dbReference>
<keyword evidence="3 6" id="KW-0863">Zinc-finger</keyword>
<dbReference type="GO" id="GO:0000978">
    <property type="term" value="F:RNA polymerase II cis-regulatory region sequence-specific DNA binding"/>
    <property type="evidence" value="ECO:0007669"/>
    <property type="project" value="TreeGrafter"/>
</dbReference>
<dbReference type="Gene3D" id="3.30.160.60">
    <property type="entry name" value="Classic Zinc Finger"/>
    <property type="match status" value="2"/>
</dbReference>
<evidence type="ECO:0000259" key="8">
    <source>
        <dbReference type="PROSITE" id="PS50157"/>
    </source>
</evidence>
<evidence type="ECO:0000256" key="3">
    <source>
        <dbReference type="ARBA" id="ARBA00022771"/>
    </source>
</evidence>
<feature type="non-terminal residue" evidence="9">
    <location>
        <position position="1"/>
    </location>
</feature>
<evidence type="ECO:0000256" key="2">
    <source>
        <dbReference type="ARBA" id="ARBA00022737"/>
    </source>
</evidence>
<feature type="non-terminal residue" evidence="9">
    <location>
        <position position="198"/>
    </location>
</feature>
<sequence length="198" mass="22271">VIKQEVMTDEEDVPEEEMIIAKDQKLVIKEEMLIEEDWNSLIKEEEVTEDQLIEGKGMIGGIPIIKRELMIEGGPVDNLLYLQAATTDDIPHVLLRRLTKGEIRRWSSGGGVDRRGSGDGNDLGEGQSSEKPVRIEKPFVCDFCGYRTIKSARLKVHVRTHTGEKPDSCDYRTTQPGNLRSHMRSHTGEKAYGCDSCD</sequence>
<reference evidence="9" key="1">
    <citation type="journal article" date="2016" name="Gigascience">
        <title>De novo construction of an expanded transcriptome assembly for the western tarnished plant bug, Lygus hesperus.</title>
        <authorList>
            <person name="Tassone E.E."/>
            <person name="Geib S.M."/>
            <person name="Hall B."/>
            <person name="Fabrick J.A."/>
            <person name="Brent C.S."/>
            <person name="Hull J.J."/>
        </authorList>
    </citation>
    <scope>NUCLEOTIDE SEQUENCE</scope>
</reference>
<dbReference type="AlphaFoldDB" id="A0A146MAS6"/>
<accession>A0A146MAS6</accession>
<dbReference type="InterPro" id="IPR013087">
    <property type="entry name" value="Znf_C2H2_type"/>
</dbReference>
<dbReference type="EMBL" id="GDHC01001785">
    <property type="protein sequence ID" value="JAQ16844.1"/>
    <property type="molecule type" value="Transcribed_RNA"/>
</dbReference>
<evidence type="ECO:0000256" key="6">
    <source>
        <dbReference type="PROSITE-ProRule" id="PRU00042"/>
    </source>
</evidence>
<dbReference type="InterPro" id="IPR036236">
    <property type="entry name" value="Znf_C2H2_sf"/>
</dbReference>
<keyword evidence="4" id="KW-0862">Zinc</keyword>
<dbReference type="FunFam" id="3.30.160.60:FF:000910">
    <property type="entry name" value="Uncharacterized protein"/>
    <property type="match status" value="1"/>
</dbReference>
<evidence type="ECO:0000256" key="1">
    <source>
        <dbReference type="ARBA" id="ARBA00022723"/>
    </source>
</evidence>
<organism evidence="9">
    <name type="scientific">Lygus hesperus</name>
    <name type="common">Western plant bug</name>
    <dbReference type="NCBI Taxonomy" id="30085"/>
    <lineage>
        <taxon>Eukaryota</taxon>
        <taxon>Metazoa</taxon>
        <taxon>Ecdysozoa</taxon>
        <taxon>Arthropoda</taxon>
        <taxon>Hexapoda</taxon>
        <taxon>Insecta</taxon>
        <taxon>Pterygota</taxon>
        <taxon>Neoptera</taxon>
        <taxon>Paraneoptera</taxon>
        <taxon>Hemiptera</taxon>
        <taxon>Heteroptera</taxon>
        <taxon>Panheteroptera</taxon>
        <taxon>Cimicomorpha</taxon>
        <taxon>Miridae</taxon>
        <taxon>Mirini</taxon>
        <taxon>Lygus</taxon>
    </lineage>
</organism>
<evidence type="ECO:0000256" key="5">
    <source>
        <dbReference type="ARBA" id="ARBA00023242"/>
    </source>
</evidence>
<keyword evidence="2" id="KW-0677">Repeat</keyword>
<proteinExistence type="predicted"/>
<feature type="region of interest" description="Disordered" evidence="7">
    <location>
        <begin position="163"/>
        <end position="184"/>
    </location>
</feature>
<feature type="region of interest" description="Disordered" evidence="7">
    <location>
        <begin position="106"/>
        <end position="131"/>
    </location>
</feature>
<keyword evidence="1" id="KW-0479">Metal-binding</keyword>
<gene>
    <name evidence="9" type="primary">Kr_5</name>
    <name evidence="9" type="ORF">g.29122</name>
</gene>